<accession>H5Y4Y8</accession>
<dbReference type="Pfam" id="PF14574">
    <property type="entry name" value="RACo_C_ter"/>
    <property type="match status" value="1"/>
</dbReference>
<name>H5Y4Y8_9FIRM</name>
<dbReference type="SUPFAM" id="SSF54292">
    <property type="entry name" value="2Fe-2S ferredoxin-like"/>
    <property type="match status" value="1"/>
</dbReference>
<keyword evidence="3" id="KW-1185">Reference proteome</keyword>
<evidence type="ECO:0000313" key="3">
    <source>
        <dbReference type="Proteomes" id="UP000005104"/>
    </source>
</evidence>
<dbReference type="InterPro" id="IPR042259">
    <property type="entry name" value="Raco-like_middle_sf"/>
</dbReference>
<dbReference type="OrthoDB" id="9810588at2"/>
<dbReference type="CDD" id="cd00207">
    <property type="entry name" value="fer2"/>
    <property type="match status" value="1"/>
</dbReference>
<dbReference type="EMBL" id="CM001441">
    <property type="protein sequence ID" value="EHQ90023.1"/>
    <property type="molecule type" value="Genomic_DNA"/>
</dbReference>
<dbReference type="InterPro" id="IPR012675">
    <property type="entry name" value="Beta-grasp_dom_sf"/>
</dbReference>
<dbReference type="HOGENOM" id="CLU_019091_0_0_9"/>
<dbReference type="InterPro" id="IPR036010">
    <property type="entry name" value="2Fe-2S_ferredoxin-like_sf"/>
</dbReference>
<dbReference type="Gene3D" id="3.10.20.880">
    <property type="match status" value="1"/>
</dbReference>
<dbReference type="eggNOG" id="COG2871">
    <property type="taxonomic scope" value="Bacteria"/>
</dbReference>
<dbReference type="STRING" id="768710.DesyoDRAFT_2977"/>
<dbReference type="eggNOG" id="COG3894">
    <property type="taxonomic scope" value="Bacteria"/>
</dbReference>
<dbReference type="PROSITE" id="PS51085">
    <property type="entry name" value="2FE2S_FER_2"/>
    <property type="match status" value="1"/>
</dbReference>
<protein>
    <submittedName>
        <fullName evidence="2">Putative metal-binding protein</fullName>
    </submittedName>
</protein>
<dbReference type="InterPro" id="IPR001041">
    <property type="entry name" value="2Fe-2S_ferredoxin-type"/>
</dbReference>
<feature type="domain" description="2Fe-2S ferredoxin-type" evidence="1">
    <location>
        <begin position="4"/>
        <end position="93"/>
    </location>
</feature>
<dbReference type="PANTHER" id="PTHR42895:SF2">
    <property type="entry name" value="IRON-SULFUR CLUSTER PROTEIN"/>
    <property type="match status" value="1"/>
</dbReference>
<dbReference type="InterPro" id="IPR052911">
    <property type="entry name" value="Corrinoid_activation_enz"/>
</dbReference>
<dbReference type="PANTHER" id="PTHR42895">
    <property type="entry name" value="IRON-SULFUR CLUSTER-BINDING PROTEIN-RELATED"/>
    <property type="match status" value="1"/>
</dbReference>
<proteinExistence type="predicted"/>
<dbReference type="InterPro" id="IPR027980">
    <property type="entry name" value="RACo_C"/>
</dbReference>
<sequence length="636" mass="68647">MSQFQIKFMPENRVIEAEHGASLLSVAAKAGIMIKSGCGGKGTCGACKVEIISGDPIVNGTGNLTPEQLSKGIRLACKTSVQGDMTVEVPPESRLQEHQVLLGDAPKGIIQESEHDLLEKFGRQPLALKQRISLSKPTLTENSSDWARLSIELRRALKTGDKPIHIPLSVLKHLPESLRKANWDVSVTMTDTEAELTVTHIEQGNDVPPYGLAVDIGTTTVVVYLINLLTGEIVDQQGTYNKQAKYGDDVITRIVYAVESEQNLIEIRDAVVGTVNGLLDKILARQSLSSKDIASAMVAGNTTMTQLFLGVDPRYIRLEPYIPTMTTVPSFSAQEIGLHMLPEALVHCYPSVASYVGGDIVAGTLVTDLANGEDIILFIDIGTNGEIVLGNQDWLVSCACSAGPSFEGGGITFGMRAMPGAIERIFIDPETLDVSLKVINDQTPVGICGSGLVDCMAKLLGAGIIDRAGNFQLGHKSGSQRIRATADDKEFVLAWAHQAGGEKDVVITENDVKNVIRAKGAIYAGIRSLLNMVAVDIDMISRIVIAGGFGNYLNIHDAVQIGLLPDLEPERFEFIGNASVKGARLALLSQNAWREAEELGRKMTYVELSVGATYMDEYMAALFLPHTDMNLFPSFQ</sequence>
<dbReference type="Pfam" id="PF17651">
    <property type="entry name" value="Raco_middle"/>
    <property type="match status" value="1"/>
</dbReference>
<evidence type="ECO:0000259" key="1">
    <source>
        <dbReference type="PROSITE" id="PS51085"/>
    </source>
</evidence>
<reference evidence="2 3" key="1">
    <citation type="submission" date="2011-11" db="EMBL/GenBank/DDBJ databases">
        <title>The Noncontiguous Finished genome of Desulfosporosinus youngiae DSM 17734.</title>
        <authorList>
            <consortium name="US DOE Joint Genome Institute (JGI-PGF)"/>
            <person name="Lucas S."/>
            <person name="Han J."/>
            <person name="Lapidus A."/>
            <person name="Cheng J.-F."/>
            <person name="Goodwin L."/>
            <person name="Pitluck S."/>
            <person name="Peters L."/>
            <person name="Ovchinnikova G."/>
            <person name="Lu M."/>
            <person name="Land M.L."/>
            <person name="Hauser L."/>
            <person name="Pester M."/>
            <person name="Spring S."/>
            <person name="Ollivier B."/>
            <person name="Rattei T."/>
            <person name="Klenk H.-P."/>
            <person name="Wagner M."/>
            <person name="Loy A."/>
            <person name="Woyke T.J."/>
        </authorList>
    </citation>
    <scope>NUCLEOTIDE SEQUENCE [LARGE SCALE GENOMIC DNA]</scope>
    <source>
        <strain evidence="2 3">DSM 17734</strain>
    </source>
</reference>
<dbReference type="Pfam" id="PF17650">
    <property type="entry name" value="RACo_linker"/>
    <property type="match status" value="1"/>
</dbReference>
<dbReference type="GO" id="GO:0051536">
    <property type="term" value="F:iron-sulfur cluster binding"/>
    <property type="evidence" value="ECO:0007669"/>
    <property type="project" value="InterPro"/>
</dbReference>
<dbReference type="RefSeq" id="WP_007784222.1">
    <property type="nucleotide sequence ID" value="NZ_CM001441.1"/>
</dbReference>
<dbReference type="Pfam" id="PF00111">
    <property type="entry name" value="Fer2"/>
    <property type="match status" value="1"/>
</dbReference>
<evidence type="ECO:0000313" key="2">
    <source>
        <dbReference type="EMBL" id="EHQ90023.1"/>
    </source>
</evidence>
<dbReference type="Proteomes" id="UP000005104">
    <property type="component" value="Chromosome"/>
</dbReference>
<gene>
    <name evidence="2" type="ORF">DesyoDRAFT_2977</name>
</gene>
<dbReference type="Gene3D" id="3.10.20.30">
    <property type="match status" value="1"/>
</dbReference>
<organism evidence="2 3">
    <name type="scientific">Desulfosporosinus youngiae DSM 17734</name>
    <dbReference type="NCBI Taxonomy" id="768710"/>
    <lineage>
        <taxon>Bacteria</taxon>
        <taxon>Bacillati</taxon>
        <taxon>Bacillota</taxon>
        <taxon>Clostridia</taxon>
        <taxon>Eubacteriales</taxon>
        <taxon>Desulfitobacteriaceae</taxon>
        <taxon>Desulfosporosinus</taxon>
    </lineage>
</organism>
<dbReference type="InterPro" id="IPR040506">
    <property type="entry name" value="RACo_linker"/>
</dbReference>
<dbReference type="AlphaFoldDB" id="H5Y4Y8"/>
<dbReference type="Gene3D" id="3.30.420.480">
    <property type="entry name" value="Domain of unknown function (DUF4445)"/>
    <property type="match status" value="1"/>
</dbReference>
<dbReference type="InterPro" id="IPR041414">
    <property type="entry name" value="Raco-like_middle"/>
</dbReference>